<feature type="compositionally biased region" description="Pro residues" evidence="1">
    <location>
        <begin position="1"/>
        <end position="10"/>
    </location>
</feature>
<name>A0A3N4K1C9_9PEZI</name>
<accession>A0A3N4K1C9</accession>
<keyword evidence="3" id="KW-1185">Reference proteome</keyword>
<feature type="compositionally biased region" description="Polar residues" evidence="1">
    <location>
        <begin position="11"/>
        <end position="22"/>
    </location>
</feature>
<evidence type="ECO:0000313" key="2">
    <source>
        <dbReference type="EMBL" id="RPB03012.1"/>
    </source>
</evidence>
<reference evidence="2 3" key="1">
    <citation type="journal article" date="2018" name="Nat. Ecol. Evol.">
        <title>Pezizomycetes genomes reveal the molecular basis of ectomycorrhizal truffle lifestyle.</title>
        <authorList>
            <person name="Murat C."/>
            <person name="Payen T."/>
            <person name="Noel B."/>
            <person name="Kuo A."/>
            <person name="Morin E."/>
            <person name="Chen J."/>
            <person name="Kohler A."/>
            <person name="Krizsan K."/>
            <person name="Balestrini R."/>
            <person name="Da Silva C."/>
            <person name="Montanini B."/>
            <person name="Hainaut M."/>
            <person name="Levati E."/>
            <person name="Barry K.W."/>
            <person name="Belfiori B."/>
            <person name="Cichocki N."/>
            <person name="Clum A."/>
            <person name="Dockter R.B."/>
            <person name="Fauchery L."/>
            <person name="Guy J."/>
            <person name="Iotti M."/>
            <person name="Le Tacon F."/>
            <person name="Lindquist E.A."/>
            <person name="Lipzen A."/>
            <person name="Malagnac F."/>
            <person name="Mello A."/>
            <person name="Molinier V."/>
            <person name="Miyauchi S."/>
            <person name="Poulain J."/>
            <person name="Riccioni C."/>
            <person name="Rubini A."/>
            <person name="Sitrit Y."/>
            <person name="Splivallo R."/>
            <person name="Traeger S."/>
            <person name="Wang M."/>
            <person name="Zifcakova L."/>
            <person name="Wipf D."/>
            <person name="Zambonelli A."/>
            <person name="Paolocci F."/>
            <person name="Nowrousian M."/>
            <person name="Ottonello S."/>
            <person name="Baldrian P."/>
            <person name="Spatafora J.W."/>
            <person name="Henrissat B."/>
            <person name="Nagy L.G."/>
            <person name="Aury J.M."/>
            <person name="Wincker P."/>
            <person name="Grigoriev I.V."/>
            <person name="Bonfante P."/>
            <person name="Martin F.M."/>
        </authorList>
    </citation>
    <scope>NUCLEOTIDE SEQUENCE [LARGE SCALE GENOMIC DNA]</scope>
    <source>
        <strain evidence="2 3">120613-1</strain>
    </source>
</reference>
<evidence type="ECO:0000313" key="3">
    <source>
        <dbReference type="Proteomes" id="UP000276215"/>
    </source>
</evidence>
<protein>
    <submittedName>
        <fullName evidence="2">Uncharacterized protein</fullName>
    </submittedName>
</protein>
<sequence length="94" mass="10829">MPPTPGPPPSDTTFNPAQSAPTSQNIYSEHFSLVEVCKNIHKFGYFQFLTNIIDSLLKEVILILLNQINLGLYQIPYQKILILTQKVWERRLRS</sequence>
<dbReference type="EMBL" id="ML120364">
    <property type="protein sequence ID" value="RPB03012.1"/>
    <property type="molecule type" value="Genomic_DNA"/>
</dbReference>
<dbReference type="Proteomes" id="UP000276215">
    <property type="component" value="Unassembled WGS sequence"/>
</dbReference>
<proteinExistence type="predicted"/>
<evidence type="ECO:0000256" key="1">
    <source>
        <dbReference type="SAM" id="MobiDB-lite"/>
    </source>
</evidence>
<dbReference type="AlphaFoldDB" id="A0A3N4K1C9"/>
<feature type="region of interest" description="Disordered" evidence="1">
    <location>
        <begin position="1"/>
        <end position="22"/>
    </location>
</feature>
<organism evidence="2 3">
    <name type="scientific">Choiromyces venosus 120613-1</name>
    <dbReference type="NCBI Taxonomy" id="1336337"/>
    <lineage>
        <taxon>Eukaryota</taxon>
        <taxon>Fungi</taxon>
        <taxon>Dikarya</taxon>
        <taxon>Ascomycota</taxon>
        <taxon>Pezizomycotina</taxon>
        <taxon>Pezizomycetes</taxon>
        <taxon>Pezizales</taxon>
        <taxon>Tuberaceae</taxon>
        <taxon>Choiromyces</taxon>
    </lineage>
</organism>
<gene>
    <name evidence="2" type="ORF">L873DRAFT_1801079</name>
</gene>